<evidence type="ECO:0000259" key="1">
    <source>
        <dbReference type="Pfam" id="PF06742"/>
    </source>
</evidence>
<dbReference type="InterPro" id="IPR037050">
    <property type="entry name" value="DUF1254_sf"/>
</dbReference>
<reference evidence="3 4" key="1">
    <citation type="submission" date="2020-05" db="EMBL/GenBank/DDBJ databases">
        <title>Complete closed genome sequence of Defluviicoccus vanus.</title>
        <authorList>
            <person name="Bessarab I."/>
            <person name="Arumugam K."/>
            <person name="Maszenan A.M."/>
            <person name="Seviour R.J."/>
            <person name="Williams R.B."/>
        </authorList>
    </citation>
    <scope>NUCLEOTIDE SEQUENCE [LARGE SCALE GENOMIC DNA]</scope>
    <source>
        <strain evidence="3 4">Ben 114</strain>
    </source>
</reference>
<dbReference type="InterPro" id="IPR010679">
    <property type="entry name" value="DUF1254"/>
</dbReference>
<evidence type="ECO:0000313" key="3">
    <source>
        <dbReference type="EMBL" id="QNT68305.1"/>
    </source>
</evidence>
<dbReference type="PANTHER" id="PTHR36509">
    <property type="entry name" value="BLL3101 PROTEIN"/>
    <property type="match status" value="1"/>
</dbReference>
<keyword evidence="4" id="KW-1185">Reference proteome</keyword>
<dbReference type="Gene3D" id="1.10.3360.10">
    <property type="entry name" value="VPA0735-like domain"/>
    <property type="match status" value="1"/>
</dbReference>
<organism evidence="3 4">
    <name type="scientific">Defluviicoccus vanus</name>
    <dbReference type="NCBI Taxonomy" id="111831"/>
    <lineage>
        <taxon>Bacteria</taxon>
        <taxon>Pseudomonadati</taxon>
        <taxon>Pseudomonadota</taxon>
        <taxon>Alphaproteobacteria</taxon>
        <taxon>Rhodospirillales</taxon>
        <taxon>Rhodospirillaceae</taxon>
        <taxon>Defluviicoccus</taxon>
    </lineage>
</organism>
<sequence length="473" mass="52084">MVSVCVALNIGSGSDARAQTQSDLDYQLAYQRGIEAVIWSMPAISIREFQQSAFKDYGITWNDIVLFSKPATPRQELLTANNQVPYMLTFLNLRQGPVVVEIPPAGAKALLFGSFVDNWQAPIVDVGPEGEDQGRGGKYLFVPPGYTDPIPDGYLVVRMQGYAVAGGLRPVPADGGTAEEAHAYAQQMKVYPLKDAAAPKPNRFVDGYAKPYHSLPVYDASWFGELAAMVNDEPVRERDKVMMGMLTSIGIERGKTFEPDAKLQKALDAALVDARRMMEQYFQTPGRALTPWWPDSQWTAFSPAVMHIANGFTFETDDALWLDARAGGLFYWATFAPKKLGGGSFYLMGLRDSGGQLFEGSSTYRLRVPANVPAKQFWSAIVYSAETKAFACVGPCDTADNFVVGVSSLDKQAMKLNSDGSVDVYFGPKAPSGFEKNWVSTAGKPFFLIFRLYGPEKPLFDKSWRLPDVEKVQ</sequence>
<dbReference type="KEGG" id="dvn:HQ394_01680"/>
<dbReference type="Proteomes" id="UP000516369">
    <property type="component" value="Chromosome"/>
</dbReference>
<dbReference type="InterPro" id="IPR010621">
    <property type="entry name" value="DUF1214"/>
</dbReference>
<evidence type="ECO:0000259" key="2">
    <source>
        <dbReference type="Pfam" id="PF06863"/>
    </source>
</evidence>
<feature type="domain" description="DUF1214" evidence="1">
    <location>
        <begin position="344"/>
        <end position="457"/>
    </location>
</feature>
<dbReference type="Pfam" id="PF06863">
    <property type="entry name" value="DUF1254"/>
    <property type="match status" value="1"/>
</dbReference>
<dbReference type="AlphaFoldDB" id="A0A7H1MXW9"/>
<dbReference type="PANTHER" id="PTHR36509:SF3">
    <property type="entry name" value="SIGNAL PEPTIDE PROTEIN"/>
    <property type="match status" value="1"/>
</dbReference>
<evidence type="ECO:0000313" key="4">
    <source>
        <dbReference type="Proteomes" id="UP000516369"/>
    </source>
</evidence>
<dbReference type="EMBL" id="CP053923">
    <property type="protein sequence ID" value="QNT68305.1"/>
    <property type="molecule type" value="Genomic_DNA"/>
</dbReference>
<dbReference type="InterPro" id="IPR037049">
    <property type="entry name" value="DUF1214_C_sf"/>
</dbReference>
<dbReference type="SUPFAM" id="SSF160935">
    <property type="entry name" value="VPA0735-like"/>
    <property type="match status" value="1"/>
</dbReference>
<accession>A0A7H1MXW9</accession>
<dbReference type="Gene3D" id="2.60.120.600">
    <property type="entry name" value="Domain of unknown function DUF1214, C-terminal domain"/>
    <property type="match status" value="1"/>
</dbReference>
<dbReference type="Gene3D" id="2.60.40.1610">
    <property type="entry name" value="Domain of unknown function DUF1254"/>
    <property type="match status" value="1"/>
</dbReference>
<feature type="domain" description="DUF1254" evidence="2">
    <location>
        <begin position="62"/>
        <end position="192"/>
    </location>
</feature>
<proteinExistence type="predicted"/>
<name>A0A7H1MXW9_9PROT</name>
<dbReference type="Pfam" id="PF06742">
    <property type="entry name" value="DUF1214"/>
    <property type="match status" value="1"/>
</dbReference>
<gene>
    <name evidence="3" type="ORF">HQ394_01680</name>
</gene>
<protein>
    <submittedName>
        <fullName evidence="3">DUF1254 domain-containing protein</fullName>
    </submittedName>
</protein>